<keyword evidence="6 9" id="KW-0224">Dipeptidase</keyword>
<name>A0A8I0EV81_9ACTN</name>
<comment type="caution">
    <text evidence="10">The sequence shown here is derived from an EMBL/GenBank/DDBJ whole genome shotgun (WGS) entry which is preliminary data.</text>
</comment>
<comment type="catalytic activity">
    <reaction evidence="1 9">
        <text>D-alanyl-D-alanine + H2O = 2 D-alanine</text>
        <dbReference type="Rhea" id="RHEA:20661"/>
        <dbReference type="ChEBI" id="CHEBI:15377"/>
        <dbReference type="ChEBI" id="CHEBI:57416"/>
        <dbReference type="ChEBI" id="CHEBI:57822"/>
        <dbReference type="EC" id="3.4.13.22"/>
    </reaction>
</comment>
<dbReference type="PANTHER" id="PTHR43126">
    <property type="entry name" value="D-ALANYL-D-ALANINE DIPEPTIDASE"/>
    <property type="match status" value="1"/>
</dbReference>
<evidence type="ECO:0000256" key="8">
    <source>
        <dbReference type="ARBA" id="ARBA00023316"/>
    </source>
</evidence>
<dbReference type="GO" id="GO:0006508">
    <property type="term" value="P:proteolysis"/>
    <property type="evidence" value="ECO:0007669"/>
    <property type="project" value="UniProtKB-KW"/>
</dbReference>
<evidence type="ECO:0000256" key="2">
    <source>
        <dbReference type="ARBA" id="ARBA00022670"/>
    </source>
</evidence>
<dbReference type="SUPFAM" id="SSF55166">
    <property type="entry name" value="Hedgehog/DD-peptidase"/>
    <property type="match status" value="1"/>
</dbReference>
<dbReference type="CDD" id="cd14843">
    <property type="entry name" value="D-Ala-D-Ala_dipeptidase_like"/>
    <property type="match status" value="1"/>
</dbReference>
<comment type="similarity">
    <text evidence="9">Belongs to the peptidase M15D family.</text>
</comment>
<dbReference type="Proteomes" id="UP000620591">
    <property type="component" value="Unassembled WGS sequence"/>
</dbReference>
<proteinExistence type="inferred from homology"/>
<dbReference type="GO" id="GO:0071555">
    <property type="term" value="P:cell wall organization"/>
    <property type="evidence" value="ECO:0007669"/>
    <property type="project" value="UniProtKB-KW"/>
</dbReference>
<dbReference type="InterPro" id="IPR000755">
    <property type="entry name" value="A_A_dipeptidase"/>
</dbReference>
<organism evidence="10 11">
    <name type="scientific">Aeromicrobium senzhongii</name>
    <dbReference type="NCBI Taxonomy" id="2663859"/>
    <lineage>
        <taxon>Bacteria</taxon>
        <taxon>Bacillati</taxon>
        <taxon>Actinomycetota</taxon>
        <taxon>Actinomycetes</taxon>
        <taxon>Propionibacteriales</taxon>
        <taxon>Nocardioidaceae</taxon>
        <taxon>Aeromicrobium</taxon>
    </lineage>
</organism>
<keyword evidence="3" id="KW-0479">Metal-binding</keyword>
<dbReference type="Gene3D" id="3.30.1380.10">
    <property type="match status" value="1"/>
</dbReference>
<dbReference type="GO" id="GO:0160237">
    <property type="term" value="F:D-Ala-D-Ala dipeptidase activity"/>
    <property type="evidence" value="ECO:0007669"/>
    <property type="project" value="UniProtKB-EC"/>
</dbReference>
<dbReference type="GO" id="GO:0046872">
    <property type="term" value="F:metal ion binding"/>
    <property type="evidence" value="ECO:0007669"/>
    <property type="project" value="UniProtKB-KW"/>
</dbReference>
<dbReference type="EMBL" id="JACTVM010000003">
    <property type="protein sequence ID" value="MBC9227011.1"/>
    <property type="molecule type" value="Genomic_DNA"/>
</dbReference>
<keyword evidence="2 9" id="KW-0645">Protease</keyword>
<dbReference type="PIRSF" id="PIRSF026671">
    <property type="entry name" value="AA_dipeptidase"/>
    <property type="match status" value="1"/>
</dbReference>
<evidence type="ECO:0000256" key="4">
    <source>
        <dbReference type="ARBA" id="ARBA00022801"/>
    </source>
</evidence>
<keyword evidence="5" id="KW-0862">Zinc</keyword>
<keyword evidence="7 9" id="KW-0482">Metalloprotease</keyword>
<protein>
    <recommendedName>
        <fullName evidence="9">D-alanyl-D-alanine dipeptidase</fullName>
        <shortName evidence="9">D-Ala-D-Ala dipeptidase</shortName>
        <ecNumber evidence="9">3.4.13.22</ecNumber>
    </recommendedName>
</protein>
<keyword evidence="8 9" id="KW-0961">Cell wall biogenesis/degradation</keyword>
<dbReference type="AlphaFoldDB" id="A0A8I0EV81"/>
<dbReference type="EC" id="3.4.13.22" evidence="9"/>
<evidence type="ECO:0000256" key="9">
    <source>
        <dbReference type="PIRNR" id="PIRNR026671"/>
    </source>
</evidence>
<evidence type="ECO:0000313" key="10">
    <source>
        <dbReference type="EMBL" id="MBC9227011.1"/>
    </source>
</evidence>
<evidence type="ECO:0000256" key="1">
    <source>
        <dbReference type="ARBA" id="ARBA00001362"/>
    </source>
</evidence>
<gene>
    <name evidence="10" type="ORF">IBG24_11845</name>
</gene>
<reference evidence="10" key="1">
    <citation type="submission" date="2020-09" db="EMBL/GenBank/DDBJ databases">
        <title>Novel species in genus Aeromicrobium.</title>
        <authorList>
            <person name="Zhang G."/>
        </authorList>
    </citation>
    <scope>NUCLEOTIDE SEQUENCE</scope>
    <source>
        <strain evidence="10">Zg-636</strain>
    </source>
</reference>
<dbReference type="InterPro" id="IPR009045">
    <property type="entry name" value="Zn_M74/Hedgehog-like"/>
</dbReference>
<keyword evidence="4 9" id="KW-0378">Hydrolase</keyword>
<dbReference type="PANTHER" id="PTHR43126:SF2">
    <property type="entry name" value="D-ALANYL-D-ALANINE DIPEPTIDASE"/>
    <property type="match status" value="1"/>
</dbReference>
<comment type="function">
    <text evidence="9">Catalyzes hydrolysis of the D-alanyl-D-alanine dipeptide.</text>
</comment>
<dbReference type="RefSeq" id="WP_187769697.1">
    <property type="nucleotide sequence ID" value="NZ_JACTVM010000003.1"/>
</dbReference>
<dbReference type="GO" id="GO:0008237">
    <property type="term" value="F:metallopeptidase activity"/>
    <property type="evidence" value="ECO:0007669"/>
    <property type="project" value="UniProtKB-KW"/>
</dbReference>
<dbReference type="Pfam" id="PF01427">
    <property type="entry name" value="Peptidase_M15"/>
    <property type="match status" value="1"/>
</dbReference>
<evidence type="ECO:0000313" key="11">
    <source>
        <dbReference type="Proteomes" id="UP000620591"/>
    </source>
</evidence>
<evidence type="ECO:0000256" key="5">
    <source>
        <dbReference type="ARBA" id="ARBA00022833"/>
    </source>
</evidence>
<accession>A0A8I0EV81</accession>
<evidence type="ECO:0000256" key="7">
    <source>
        <dbReference type="ARBA" id="ARBA00023049"/>
    </source>
</evidence>
<sequence>MLLLSDPSVAAVPVHDLGEPLVDVRELGLALDHRKADPQGSWARVREGVGRRLVRAQQLLPEGFSLLVVECHRPAALQQRYFDEHCAELAAARPGRNAEQVAIEASQHISPPGVAPHPCGAAVDLTLAVDGRELDLGTRVNATPDESDEACFTAATNIPAEAHRLRDVLGAAMSGAGLVNYPPEWWHWSFGDRYWATVTGAPAALYAPI</sequence>
<evidence type="ECO:0000256" key="6">
    <source>
        <dbReference type="ARBA" id="ARBA00022997"/>
    </source>
</evidence>
<evidence type="ECO:0000256" key="3">
    <source>
        <dbReference type="ARBA" id="ARBA00022723"/>
    </source>
</evidence>